<dbReference type="EMBL" id="KQ001649">
    <property type="protein sequence ID" value="KJP89687.1"/>
    <property type="molecule type" value="Genomic_DNA"/>
</dbReference>
<evidence type="ECO:0000313" key="3">
    <source>
        <dbReference type="Proteomes" id="UP000054561"/>
    </source>
</evidence>
<evidence type="ECO:0000313" key="2">
    <source>
        <dbReference type="EMBL" id="KJP89687.1"/>
    </source>
</evidence>
<protein>
    <submittedName>
        <fullName evidence="2">Uncharacterized protein</fullName>
    </submittedName>
</protein>
<dbReference type="AlphaFoldDB" id="A0A0D9QSC7"/>
<reference evidence="2 3" key="1">
    <citation type="submission" date="2014-03" db="EMBL/GenBank/DDBJ databases">
        <title>The Genome Sequence of Plasmodium fragile nilgiri.</title>
        <authorList>
            <consortium name="The Broad Institute Genomics Platform"/>
            <consortium name="The Broad Institute Genome Sequencing Center for Infectious Disease"/>
            <person name="Neafsey D."/>
            <person name="Duraisingh M."/>
            <person name="Young S.K."/>
            <person name="Zeng Q."/>
            <person name="Gargeya S."/>
            <person name="Abouelleil A."/>
            <person name="Alvarado L."/>
            <person name="Chapman S.B."/>
            <person name="Gainer-Dewar J."/>
            <person name="Goldberg J."/>
            <person name="Griggs A."/>
            <person name="Gujja S."/>
            <person name="Hansen M."/>
            <person name="Howarth C."/>
            <person name="Imamovic A."/>
            <person name="Larimer J."/>
            <person name="Pearson M."/>
            <person name="Poon T.W."/>
            <person name="Priest M."/>
            <person name="Roberts A."/>
            <person name="Saif S."/>
            <person name="Shea T."/>
            <person name="Sykes S."/>
            <person name="Wortman J."/>
            <person name="Nusbaum C."/>
            <person name="Birren B."/>
        </authorList>
    </citation>
    <scope>NUCLEOTIDE SEQUENCE [LARGE SCALE GENOMIC DNA]</scope>
    <source>
        <strain evidence="3">nilgiri</strain>
    </source>
</reference>
<dbReference type="RefSeq" id="XP_012333716.1">
    <property type="nucleotide sequence ID" value="XM_012478293.1"/>
</dbReference>
<dbReference type="OrthoDB" id="376940at2759"/>
<proteinExistence type="predicted"/>
<feature type="compositionally biased region" description="Polar residues" evidence="1">
    <location>
        <begin position="409"/>
        <end position="423"/>
    </location>
</feature>
<evidence type="ECO:0000256" key="1">
    <source>
        <dbReference type="SAM" id="MobiDB-lite"/>
    </source>
</evidence>
<dbReference type="Proteomes" id="UP000054561">
    <property type="component" value="Unassembled WGS sequence"/>
</dbReference>
<keyword evidence="3" id="KW-1185">Reference proteome</keyword>
<name>A0A0D9QSC7_PLAFR</name>
<dbReference type="VEuPathDB" id="PlasmoDB:AK88_00647"/>
<dbReference type="GeneID" id="24265961"/>
<feature type="region of interest" description="Disordered" evidence="1">
    <location>
        <begin position="315"/>
        <end position="367"/>
    </location>
</feature>
<feature type="compositionally biased region" description="Basic and acidic residues" evidence="1">
    <location>
        <begin position="331"/>
        <end position="343"/>
    </location>
</feature>
<accession>A0A0D9QSC7</accession>
<dbReference type="OMA" id="TMRDNYA"/>
<sequence length="791" mass="89583">MKMLELNYYHGEIFEKYKINSVLSALVDKHKLQNESIDFNELSNRKNNYSIMALLGSQIKNFNDDVYKDIDTNDIILALSKLKQIDEQITINESHNKDYILEMAEQLYYEYSNKGLISNENSFHLNNKENFISINLQLMNEINAGIRSYQNKIPYLRSYCDEKYPRAEALLPVETAPHHNGDADNYNISGLIEREDYYNVKQNEHEDNRGRNVLGKNTYSSRKNSQVFGNRTDEHDLVDALGPNEDDNHVGVVRGGNAAGYGAEKGLCVVGPNGKSNLYQYRKEATNSTYCNSVENVNGPSGASRRGSLNFLGEEEGHGTHIGVDHVSGINDDRGERLGERSARSISNHRRRSSLSNATRYHQGEQLLLRDPVKGAYLKRETGVARTSGHTVQTRKTAQYEREEEDNSLTENNHRNSALSSAQDLGIGMDNEPTTTYRRRSFYDAEHSNRISANMWGHRHTRAHASGSGRGRFEKNADLLHKDDLNYYGTESKRAMSNVNTIMGAYHPGGKLTAHGNIFTKKGLNSNDRNGSNAPNSVLENIDKAEQEIVNNHLKNSLTQNEYVARRMSSILLNPTMPQKEIFNSRVVPTYDHHGQQSVTKFAPRNPSNGNNYTQDLSLQKYSTLGQRKHYTADTNNNSSFIVSSSVNKNNTSEEGSMIHVIGGGGVDHDNKQFLVRPRNSFFMRDRNMHFNSVDRHNSSNTPLINMDSVSNFSRNVPKSIESNLNMYTNKHSRALDINDLNSNASRNYVNSSNSFKSDFTTMRDNYAKMLDRSKSLTSQIYRAPIAQRYV</sequence>
<organism evidence="2 3">
    <name type="scientific">Plasmodium fragile</name>
    <dbReference type="NCBI Taxonomy" id="5857"/>
    <lineage>
        <taxon>Eukaryota</taxon>
        <taxon>Sar</taxon>
        <taxon>Alveolata</taxon>
        <taxon>Apicomplexa</taxon>
        <taxon>Aconoidasida</taxon>
        <taxon>Haemosporida</taxon>
        <taxon>Plasmodiidae</taxon>
        <taxon>Plasmodium</taxon>
        <taxon>Plasmodium (Plasmodium)</taxon>
    </lineage>
</organism>
<feature type="region of interest" description="Disordered" evidence="1">
    <location>
        <begin position="380"/>
        <end position="432"/>
    </location>
</feature>
<feature type="compositionally biased region" description="Polar residues" evidence="1">
    <location>
        <begin position="388"/>
        <end position="397"/>
    </location>
</feature>
<gene>
    <name evidence="2" type="ORF">AK88_00647</name>
</gene>